<feature type="region of interest" description="Disordered" evidence="1">
    <location>
        <begin position="1"/>
        <end position="47"/>
    </location>
</feature>
<protein>
    <submittedName>
        <fullName evidence="2">Uncharacterized protein</fullName>
    </submittedName>
</protein>
<dbReference type="Proteomes" id="UP001357485">
    <property type="component" value="Unassembled WGS sequence"/>
</dbReference>
<feature type="non-terminal residue" evidence="2">
    <location>
        <position position="71"/>
    </location>
</feature>
<organism evidence="2 3">
    <name type="scientific">Cryomyces antarcticus</name>
    <dbReference type="NCBI Taxonomy" id="329879"/>
    <lineage>
        <taxon>Eukaryota</taxon>
        <taxon>Fungi</taxon>
        <taxon>Dikarya</taxon>
        <taxon>Ascomycota</taxon>
        <taxon>Pezizomycotina</taxon>
        <taxon>Dothideomycetes</taxon>
        <taxon>Dothideomycetes incertae sedis</taxon>
        <taxon>Cryomyces</taxon>
    </lineage>
</organism>
<evidence type="ECO:0000256" key="1">
    <source>
        <dbReference type="SAM" id="MobiDB-lite"/>
    </source>
</evidence>
<feature type="compositionally biased region" description="Acidic residues" evidence="1">
    <location>
        <begin position="28"/>
        <end position="43"/>
    </location>
</feature>
<keyword evidence="3" id="KW-1185">Reference proteome</keyword>
<evidence type="ECO:0000313" key="3">
    <source>
        <dbReference type="Proteomes" id="UP001357485"/>
    </source>
</evidence>
<gene>
    <name evidence="2" type="ORF">LTR16_012492</name>
</gene>
<sequence>MPGARDAYEQSNTANERQPLLGSRSPSPDDEAAEQSGNGEEDSTPIAEEASTKMLVLTLGSIWVGVFLAAL</sequence>
<comment type="caution">
    <text evidence="2">The sequence shown here is derived from an EMBL/GenBank/DDBJ whole genome shotgun (WGS) entry which is preliminary data.</text>
</comment>
<reference evidence="2 3" key="1">
    <citation type="submission" date="2023-08" db="EMBL/GenBank/DDBJ databases">
        <title>Black Yeasts Isolated from many extreme environments.</title>
        <authorList>
            <person name="Coleine C."/>
            <person name="Stajich J.E."/>
            <person name="Selbmann L."/>
        </authorList>
    </citation>
    <scope>NUCLEOTIDE SEQUENCE [LARGE SCALE GENOMIC DNA]</scope>
    <source>
        <strain evidence="2 3">CCFEE 536</strain>
    </source>
</reference>
<dbReference type="EMBL" id="JAVRRA010029176">
    <property type="protein sequence ID" value="KAK5021451.1"/>
    <property type="molecule type" value="Genomic_DNA"/>
</dbReference>
<proteinExistence type="predicted"/>
<name>A0ABR0ISW6_9PEZI</name>
<accession>A0ABR0ISW6</accession>
<evidence type="ECO:0000313" key="2">
    <source>
        <dbReference type="EMBL" id="KAK5021451.1"/>
    </source>
</evidence>